<feature type="domain" description="DUF4143" evidence="2">
    <location>
        <begin position="222"/>
        <end position="387"/>
    </location>
</feature>
<dbReference type="PANTHER" id="PTHR33295">
    <property type="entry name" value="ATPASE"/>
    <property type="match status" value="1"/>
</dbReference>
<dbReference type="PANTHER" id="PTHR33295:SF7">
    <property type="entry name" value="ATPASE"/>
    <property type="match status" value="1"/>
</dbReference>
<comment type="caution">
    <text evidence="3">The sequence shown here is derived from an EMBL/GenBank/DDBJ whole genome shotgun (WGS) entry which is preliminary data.</text>
</comment>
<dbReference type="Pfam" id="PF13173">
    <property type="entry name" value="AAA_14"/>
    <property type="match status" value="1"/>
</dbReference>
<dbReference type="Gene3D" id="3.40.50.300">
    <property type="entry name" value="P-loop containing nucleotide triphosphate hydrolases"/>
    <property type="match status" value="1"/>
</dbReference>
<dbReference type="AlphaFoldDB" id="A0A2G6MRK3"/>
<evidence type="ECO:0000313" key="4">
    <source>
        <dbReference type="Proteomes" id="UP000231203"/>
    </source>
</evidence>
<dbReference type="InterPro" id="IPR027417">
    <property type="entry name" value="P-loop_NTPase"/>
</dbReference>
<gene>
    <name evidence="3" type="ORF">CSA25_03775</name>
</gene>
<dbReference type="Proteomes" id="UP000231203">
    <property type="component" value="Unassembled WGS sequence"/>
</dbReference>
<protein>
    <submittedName>
        <fullName evidence="3">AAA+ family ATPase</fullName>
    </submittedName>
</protein>
<proteinExistence type="predicted"/>
<dbReference type="InterPro" id="IPR041682">
    <property type="entry name" value="AAA_14"/>
</dbReference>
<evidence type="ECO:0000259" key="1">
    <source>
        <dbReference type="Pfam" id="PF13173"/>
    </source>
</evidence>
<dbReference type="SUPFAM" id="SSF52540">
    <property type="entry name" value="P-loop containing nucleoside triphosphate hydrolases"/>
    <property type="match status" value="1"/>
</dbReference>
<dbReference type="InterPro" id="IPR025420">
    <property type="entry name" value="DUF4143"/>
</dbReference>
<name>A0A2G6MRK3_9BACT</name>
<organism evidence="3 4">
    <name type="scientific">Desulfobacter postgatei</name>
    <dbReference type="NCBI Taxonomy" id="2293"/>
    <lineage>
        <taxon>Bacteria</taxon>
        <taxon>Pseudomonadati</taxon>
        <taxon>Thermodesulfobacteriota</taxon>
        <taxon>Desulfobacteria</taxon>
        <taxon>Desulfobacterales</taxon>
        <taxon>Desulfobacteraceae</taxon>
        <taxon>Desulfobacter</taxon>
    </lineage>
</organism>
<evidence type="ECO:0000313" key="3">
    <source>
        <dbReference type="EMBL" id="PIE62713.1"/>
    </source>
</evidence>
<sequence length="464" mass="52815">MLYRLAEGHLETWLNKSNRKPLVLRGARQVGKSTLVRQFVRKKKKILIEINLEQNLFLDDVFKNLDTDEALREIEALSGIPVSAAETILFLDEIQSTPHGLRLLRYLFEEKRDLPVIAAGSLLEFTLAQYSFSMPVGRIEYMHLGPMTFKEFIMAVDPPLSQYIENFSIHAPLPAAAHETLKKRQREYVLIGGMPEAVQVWCESESIIEVADIHRSIAETYQDDFSKYARSSQLALMQKIFRTIPRIVGNKVKYSNISREHPSKNMKTAIDLLSKAKVCHKVYHSHCTGLPLEADIKETVYKLLFMDIGMMNHICGNDWTFLQSFPDHKLVNEGAIAEQFIGQHLLSAPHPPPFLSYWVRQAKTSNAEVDYVISQGPFIIPIEVKSGKSGSLKSLQQFVTQKQIFVAVRFDLNPFSFQDISHQISTPKGIKSANYRLLSLPLYLVEALPRIIAEIRTASGFRET</sequence>
<reference evidence="3 4" key="1">
    <citation type="submission" date="2017-10" db="EMBL/GenBank/DDBJ databases">
        <title>Novel microbial diversity and functional potential in the marine mammal oral microbiome.</title>
        <authorList>
            <person name="Dudek N.K."/>
            <person name="Sun C.L."/>
            <person name="Burstein D."/>
            <person name="Kantor R.S."/>
            <person name="Aliaga Goltsman D.S."/>
            <person name="Bik E.M."/>
            <person name="Thomas B.C."/>
            <person name="Banfield J.F."/>
            <person name="Relman D.A."/>
        </authorList>
    </citation>
    <scope>NUCLEOTIDE SEQUENCE [LARGE SCALE GENOMIC DNA]</scope>
    <source>
        <strain evidence="3">DOLJORAL78_47_202</strain>
    </source>
</reference>
<evidence type="ECO:0000259" key="2">
    <source>
        <dbReference type="Pfam" id="PF13635"/>
    </source>
</evidence>
<dbReference type="EMBL" id="PDTI01000032">
    <property type="protein sequence ID" value="PIE62713.1"/>
    <property type="molecule type" value="Genomic_DNA"/>
</dbReference>
<feature type="domain" description="AAA" evidence="1">
    <location>
        <begin position="18"/>
        <end position="152"/>
    </location>
</feature>
<accession>A0A2G6MRK3</accession>
<dbReference type="Pfam" id="PF13635">
    <property type="entry name" value="DUF4143"/>
    <property type="match status" value="1"/>
</dbReference>